<name>A0AAX2F4H7_9BACT</name>
<comment type="caution">
    <text evidence="2">The sequence shown here is derived from an EMBL/GenBank/DDBJ whole genome shotgun (WGS) entry which is preliminary data.</text>
</comment>
<dbReference type="Gene3D" id="3.40.50.11970">
    <property type="match status" value="1"/>
</dbReference>
<evidence type="ECO:0000313" key="3">
    <source>
        <dbReference type="Proteomes" id="UP000184105"/>
    </source>
</evidence>
<keyword evidence="3" id="KW-1185">Reference proteome</keyword>
<evidence type="ECO:0000256" key="1">
    <source>
        <dbReference type="SAM" id="SignalP"/>
    </source>
</evidence>
<dbReference type="Proteomes" id="UP000184105">
    <property type="component" value="Unassembled WGS sequence"/>
</dbReference>
<feature type="signal peptide" evidence="1">
    <location>
        <begin position="1"/>
        <end position="17"/>
    </location>
</feature>
<dbReference type="EMBL" id="FQWA01000014">
    <property type="protein sequence ID" value="SHF87529.1"/>
    <property type="molecule type" value="Genomic_DNA"/>
</dbReference>
<feature type="chain" id="PRO_5043477754" description="Clostripain family protein" evidence="1">
    <location>
        <begin position="18"/>
        <end position="423"/>
    </location>
</feature>
<dbReference type="PANTHER" id="PTHR37835:SF1">
    <property type="entry name" value="ALPHA-CLOSTRIPAIN"/>
    <property type="match status" value="1"/>
</dbReference>
<proteinExistence type="predicted"/>
<dbReference type="RefSeq" id="WP_025837671.1">
    <property type="nucleotide sequence ID" value="NZ_BAKP01000010.1"/>
</dbReference>
<dbReference type="AlphaFoldDB" id="A0AAX2F4H7"/>
<dbReference type="PANTHER" id="PTHR37835">
    <property type="entry name" value="ALPHA-CLOSTRIPAIN"/>
    <property type="match status" value="1"/>
</dbReference>
<gene>
    <name evidence="2" type="ORF">SAMN05444364_11449</name>
</gene>
<evidence type="ECO:0008006" key="4">
    <source>
        <dbReference type="Google" id="ProtNLM"/>
    </source>
</evidence>
<keyword evidence="1" id="KW-0732">Signal</keyword>
<evidence type="ECO:0000313" key="2">
    <source>
        <dbReference type="EMBL" id="SHF87529.1"/>
    </source>
</evidence>
<dbReference type="Pfam" id="PF03415">
    <property type="entry name" value="Peptidase_C11"/>
    <property type="match status" value="1"/>
</dbReference>
<dbReference type="InterPro" id="IPR005077">
    <property type="entry name" value="Peptidase_C11"/>
</dbReference>
<organism evidence="2 3">
    <name type="scientific">Prevotella scopos JCM 17725</name>
    <dbReference type="NCBI Taxonomy" id="1236518"/>
    <lineage>
        <taxon>Bacteria</taxon>
        <taxon>Pseudomonadati</taxon>
        <taxon>Bacteroidota</taxon>
        <taxon>Bacteroidia</taxon>
        <taxon>Bacteroidales</taxon>
        <taxon>Prevotellaceae</taxon>
        <taxon>Prevotella</taxon>
    </lineage>
</organism>
<accession>A0AAX2F4H7</accession>
<sequence length="423" mass="47690">MKKIVFFLQLTIFVLFASCSGEDPDPIPEPTPSTGEVEQTIFVYMPWSGVTNDGVVRNNLYNFFNGNLDDIKQAVEQQGGLGNKQLIVFISDSISKGYLYKIKYKNRKCINDTLAVYNNTLSGLRLNTSGWITSILKRVKQEAPAKNYSLIVGCHGMGWIPGKPSTRLTRSVASPIERDIETDLVGPPMRWFGGGDYQTDISTFTKGIEDSGIGKFQYILFDDCNMTGIEVAYELRNVTNHIIGSPTEIMAYGMPYKLLWGELSKVNPDYHRICNDFINFYSNYTYKGSSYPYGTISVIDCSQVENMVNLMKDVNRSASLSPFVESNLQSMDGYNPSKFYDMGDYVRTILHNDPLLLARFNQQLNLLVPEKGNTSSYYTTFNKDSFGHVVPIRTYSGITISDPSSNPEVRQSLNKNLYYKATH</sequence>
<protein>
    <recommendedName>
        <fullName evidence="4">Clostripain family protein</fullName>
    </recommendedName>
</protein>
<reference evidence="2 3" key="1">
    <citation type="submission" date="2016-11" db="EMBL/GenBank/DDBJ databases">
        <authorList>
            <person name="Varghese N."/>
            <person name="Submissions S."/>
        </authorList>
    </citation>
    <scope>NUCLEOTIDE SEQUENCE [LARGE SCALE GENOMIC DNA]</scope>
    <source>
        <strain evidence="2 3">DSM 22613</strain>
    </source>
</reference>
<dbReference type="PROSITE" id="PS51257">
    <property type="entry name" value="PROKAR_LIPOPROTEIN"/>
    <property type="match status" value="1"/>
</dbReference>